<dbReference type="InterPro" id="IPR004837">
    <property type="entry name" value="NaCa_Exmemb"/>
</dbReference>
<dbReference type="AlphaFoldDB" id="D9PKS7"/>
<keyword evidence="4 5" id="KW-0472">Membrane</keyword>
<feature type="domain" description="Sodium/calcium exchanger membrane region" evidence="6">
    <location>
        <begin position="115"/>
        <end position="251"/>
    </location>
</feature>
<accession>D9PKS7</accession>
<dbReference type="Pfam" id="PF01699">
    <property type="entry name" value="Na_Ca_ex"/>
    <property type="match status" value="2"/>
</dbReference>
<dbReference type="GO" id="GO:0008273">
    <property type="term" value="F:calcium, potassium:sodium antiporter activity"/>
    <property type="evidence" value="ECO:0007669"/>
    <property type="project" value="TreeGrafter"/>
</dbReference>
<dbReference type="Gene3D" id="1.20.1420.30">
    <property type="entry name" value="NCX, central ion-binding region"/>
    <property type="match status" value="1"/>
</dbReference>
<gene>
    <name evidence="7" type="ORF">LDC_2146</name>
</gene>
<dbReference type="InterPro" id="IPR004481">
    <property type="entry name" value="K/Na/Ca-exchanger"/>
</dbReference>
<reference evidence="7" key="2">
    <citation type="journal article" date="2011" name="Microb. Ecol.">
        <title>Taxonomic and Functional Metagenomic Profiling of the Microbial Community in the Anoxic Sediment of a Sub-saline Shallow Lake (Laguna de Carrizo, Central Spain).</title>
        <authorList>
            <person name="Ferrer M."/>
            <person name="Guazzaroni M.E."/>
            <person name="Richter M."/>
            <person name="Garcia-Salamanca A."/>
            <person name="Yarza P."/>
            <person name="Suarez-Suarez A."/>
            <person name="Solano J."/>
            <person name="Alcaide M."/>
            <person name="van Dillewijn P."/>
            <person name="Molina-Henares M.A."/>
            <person name="Lopez-Cortes N."/>
            <person name="Al-Ramahi Y."/>
            <person name="Guerrero C."/>
            <person name="Acosta A."/>
            <person name="de Eugenio L.I."/>
            <person name="Martinez V."/>
            <person name="Marques S."/>
            <person name="Rojo F."/>
            <person name="Santero E."/>
            <person name="Genilloud O."/>
            <person name="Perez-Perez J."/>
            <person name="Rossello-Mora R."/>
            <person name="Ramos J.L."/>
        </authorList>
    </citation>
    <scope>NUCLEOTIDE SEQUENCE</scope>
</reference>
<dbReference type="PANTHER" id="PTHR10846:SF8">
    <property type="entry name" value="INNER MEMBRANE PROTEIN YRBG"/>
    <property type="match status" value="1"/>
</dbReference>
<comment type="caution">
    <text evidence="7">The sequence shown here is derived from an EMBL/GenBank/DDBJ whole genome shotgun (WGS) entry which is preliminary data.</text>
</comment>
<dbReference type="GO" id="GO:0005886">
    <property type="term" value="C:plasma membrane"/>
    <property type="evidence" value="ECO:0007669"/>
    <property type="project" value="TreeGrafter"/>
</dbReference>
<evidence type="ECO:0000313" key="7">
    <source>
        <dbReference type="EMBL" id="EFK95860.1"/>
    </source>
</evidence>
<keyword evidence="3 5" id="KW-1133">Transmembrane helix</keyword>
<evidence type="ECO:0000256" key="2">
    <source>
        <dbReference type="ARBA" id="ARBA00022692"/>
    </source>
</evidence>
<organism evidence="7">
    <name type="scientific">sediment metagenome</name>
    <dbReference type="NCBI Taxonomy" id="749907"/>
    <lineage>
        <taxon>unclassified sequences</taxon>
        <taxon>metagenomes</taxon>
        <taxon>ecological metagenomes</taxon>
    </lineage>
</organism>
<dbReference type="GO" id="GO:0006874">
    <property type="term" value="P:intracellular calcium ion homeostasis"/>
    <property type="evidence" value="ECO:0007669"/>
    <property type="project" value="TreeGrafter"/>
</dbReference>
<feature type="transmembrane region" description="Helical" evidence="5">
    <location>
        <begin position="179"/>
        <end position="202"/>
    </location>
</feature>
<dbReference type="GO" id="GO:0005262">
    <property type="term" value="F:calcium channel activity"/>
    <property type="evidence" value="ECO:0007669"/>
    <property type="project" value="TreeGrafter"/>
</dbReference>
<evidence type="ECO:0000256" key="5">
    <source>
        <dbReference type="SAM" id="Phobius"/>
    </source>
</evidence>
<evidence type="ECO:0000256" key="1">
    <source>
        <dbReference type="ARBA" id="ARBA00004141"/>
    </source>
</evidence>
<feature type="transmembrane region" description="Helical" evidence="5">
    <location>
        <begin position="239"/>
        <end position="255"/>
    </location>
</feature>
<reference evidence="7" key="1">
    <citation type="submission" date="2010-07" db="EMBL/GenBank/DDBJ databases">
        <authorList>
            <consortium name="CONSOLIDER consortium CSD2007-00005"/>
            <person name="Guazzaroni M.-E."/>
            <person name="Richter M."/>
            <person name="Garcia-Salamanca A."/>
            <person name="Yarza P."/>
            <person name="Ferrer M."/>
        </authorList>
    </citation>
    <scope>NUCLEOTIDE SEQUENCE</scope>
</reference>
<feature type="transmembrane region" description="Helical" evidence="5">
    <location>
        <begin position="144"/>
        <end position="167"/>
    </location>
</feature>
<feature type="transmembrane region" description="Helical" evidence="5">
    <location>
        <begin position="72"/>
        <end position="89"/>
    </location>
</feature>
<evidence type="ECO:0000256" key="4">
    <source>
        <dbReference type="ARBA" id="ARBA00023136"/>
    </source>
</evidence>
<protein>
    <submittedName>
        <fullName evidence="7">Na+/Ca+ antiporter, CaCA family</fullName>
    </submittedName>
</protein>
<feature type="transmembrane region" description="Helical" evidence="5">
    <location>
        <begin position="110"/>
        <end position="132"/>
    </location>
</feature>
<feature type="domain" description="Sodium/calcium exchanger membrane region" evidence="6">
    <location>
        <begin position="3"/>
        <end position="89"/>
    </location>
</feature>
<evidence type="ECO:0000259" key="6">
    <source>
        <dbReference type="Pfam" id="PF01699"/>
    </source>
</evidence>
<evidence type="ECO:0000256" key="3">
    <source>
        <dbReference type="ARBA" id="ARBA00022989"/>
    </source>
</evidence>
<name>D9PKS7_9ZZZZ</name>
<keyword evidence="2 5" id="KW-0812">Transmembrane</keyword>
<feature type="transmembrane region" description="Helical" evidence="5">
    <location>
        <begin position="208"/>
        <end position="227"/>
    </location>
</feature>
<dbReference type="PANTHER" id="PTHR10846">
    <property type="entry name" value="SODIUM/POTASSIUM/CALCIUM EXCHANGER"/>
    <property type="match status" value="1"/>
</dbReference>
<comment type="subcellular location">
    <subcellularLocation>
        <location evidence="1">Membrane</location>
        <topology evidence="1">Multi-pass membrane protein</topology>
    </subcellularLocation>
</comment>
<dbReference type="InterPro" id="IPR044880">
    <property type="entry name" value="NCX_ion-bd_dom_sf"/>
</dbReference>
<sequence length="256" mass="28957">MGINSVINKQPQIFVGNLIGASIVLFIFIIPLLAIFGNGIKITHQLKDKDLVFALFVVSTPVFLIADNLVTRTEAILLILVYVLLVYFMERSKGLIERIRDEFNHHKTHFLYDISLVILGFIVIFLSSRFIVTQTISYSALLNIPPFVMSIIFLSLGTNLPELSIALRAVLLGKKDVALGDYIGSAAANTVIFGFLTLMNFSRIYLDIYSFKTMFFMLAGLSLFYFFSKSKNTISRKEGYVLLFFYILFIISEIVN</sequence>
<feature type="transmembrane region" description="Helical" evidence="5">
    <location>
        <begin position="12"/>
        <end position="38"/>
    </location>
</feature>
<proteinExistence type="predicted"/>
<dbReference type="EMBL" id="ADZX01000636">
    <property type="protein sequence ID" value="EFK95860.1"/>
    <property type="molecule type" value="Genomic_DNA"/>
</dbReference>